<feature type="domain" description="SKP1 component dimerisation" evidence="3">
    <location>
        <begin position="64"/>
        <end position="98"/>
    </location>
</feature>
<comment type="similarity">
    <text evidence="1">Belongs to the SKP1 family.</text>
</comment>
<sequence>MDAIPLTKVDAKIFEKIIEYCEHQGTPRPLLNGEIGEWDSEFLKLDQNTLFDLVLAANYLNIENLFDVTTQFIANMMKNNTPSQIRARFGVSNKHSSAEDRSDNWS</sequence>
<dbReference type="GO" id="GO:0031146">
    <property type="term" value="P:SCF-dependent proteasomal ubiquitin-dependent protein catabolic process"/>
    <property type="evidence" value="ECO:0000318"/>
    <property type="project" value="GO_Central"/>
</dbReference>
<dbReference type="CTD" id="191763"/>
<proteinExistence type="inferred from homology"/>
<evidence type="ECO:0000259" key="4">
    <source>
        <dbReference type="Pfam" id="PF03931"/>
    </source>
</evidence>
<dbReference type="GeneID" id="191763"/>
<dbReference type="InterPro" id="IPR016897">
    <property type="entry name" value="SKP1"/>
</dbReference>
<dbReference type="InterPro" id="IPR016072">
    <property type="entry name" value="Skp1_comp_dimer"/>
</dbReference>
<dbReference type="STRING" id="6239.Y37H2C.2.1"/>
<dbReference type="EMBL" id="BX284605">
    <property type="protein sequence ID" value="CAB63347.2"/>
    <property type="molecule type" value="Genomic_DNA"/>
</dbReference>
<dbReference type="GO" id="GO:0005737">
    <property type="term" value="C:cytoplasm"/>
    <property type="evidence" value="ECO:0000318"/>
    <property type="project" value="GO_Central"/>
</dbReference>
<dbReference type="Pfam" id="PF03931">
    <property type="entry name" value="Skp1_POZ"/>
    <property type="match status" value="1"/>
</dbReference>
<dbReference type="SMR" id="Q9U2N1"/>
<dbReference type="eggNOG" id="KOG1724">
    <property type="taxonomic scope" value="Eukaryota"/>
</dbReference>
<dbReference type="AlphaFoldDB" id="Q9U2N1"/>
<feature type="domain" description="SKP1 component POZ" evidence="4">
    <location>
        <begin position="3"/>
        <end position="24"/>
    </location>
</feature>
<dbReference type="GO" id="GO:0097602">
    <property type="term" value="F:cullin family protein binding"/>
    <property type="evidence" value="ECO:0000318"/>
    <property type="project" value="GO_Central"/>
</dbReference>
<evidence type="ECO:0000256" key="1">
    <source>
        <dbReference type="ARBA" id="ARBA00009993"/>
    </source>
</evidence>
<dbReference type="SUPFAM" id="SSF81382">
    <property type="entry name" value="Skp1 dimerisation domain-like"/>
    <property type="match status" value="1"/>
</dbReference>
<reference evidence="5 6" key="1">
    <citation type="journal article" date="1998" name="Science">
        <title>Genome sequence of the nematode C. elegans: a platform for investigating biology.</title>
        <authorList>
            <consortium name="The C. elegans sequencing consortium"/>
            <person name="Sulson J.E."/>
            <person name="Waterston R."/>
        </authorList>
    </citation>
    <scope>NUCLEOTIDE SEQUENCE [LARGE SCALE GENOMIC DNA]</scope>
    <source>
        <strain evidence="5 6">Bristol N2</strain>
    </source>
</reference>
<dbReference type="Gene3D" id="3.30.710.10">
    <property type="entry name" value="Potassium Channel Kv1.1, Chain A"/>
    <property type="match status" value="1"/>
</dbReference>
<dbReference type="InterPro" id="IPR036296">
    <property type="entry name" value="SKP1-like_dim_sf"/>
</dbReference>
<dbReference type="InterPro" id="IPR001232">
    <property type="entry name" value="SKP1-like"/>
</dbReference>
<dbReference type="RefSeq" id="NP_507574.2">
    <property type="nucleotide sequence ID" value="NM_075173.2"/>
</dbReference>
<dbReference type="PhylomeDB" id="Q9U2N1"/>
<dbReference type="HOGENOM" id="CLU_059252_5_1_1"/>
<dbReference type="Proteomes" id="UP000001940">
    <property type="component" value="Chromosome V"/>
</dbReference>
<dbReference type="AGR" id="WB:WBGene00004812"/>
<dbReference type="PANTHER" id="PTHR11165">
    <property type="entry name" value="SKP1"/>
    <property type="match status" value="1"/>
</dbReference>
<evidence type="ECO:0000313" key="7">
    <source>
        <dbReference type="WormBase" id="Y37H2C.2"/>
    </source>
</evidence>
<dbReference type="InterPro" id="IPR016073">
    <property type="entry name" value="Skp1_comp_POZ"/>
</dbReference>
<keyword evidence="2" id="KW-0833">Ubl conjugation pathway</keyword>
<dbReference type="WormBase" id="Y37H2C.2">
    <property type="protein sequence ID" value="CE42424"/>
    <property type="gene ID" value="WBGene00004812"/>
    <property type="gene designation" value="skr-6"/>
</dbReference>
<dbReference type="PaxDb" id="6239-Y37H2C.2"/>
<keyword evidence="6" id="KW-1185">Reference proteome</keyword>
<dbReference type="OrthoDB" id="2342932at2759"/>
<evidence type="ECO:0000313" key="5">
    <source>
        <dbReference type="EMBL" id="CAB63347.2"/>
    </source>
</evidence>
<dbReference type="InterPro" id="IPR011333">
    <property type="entry name" value="SKP1/BTB/POZ_sf"/>
</dbReference>
<dbReference type="Pfam" id="PF01466">
    <property type="entry name" value="Skp1"/>
    <property type="match status" value="1"/>
</dbReference>
<dbReference type="InParanoid" id="Q9U2N1"/>
<accession>Q9U2N1</accession>
<dbReference type="GO" id="GO:0005634">
    <property type="term" value="C:nucleus"/>
    <property type="evidence" value="ECO:0000318"/>
    <property type="project" value="GO_Central"/>
</dbReference>
<evidence type="ECO:0000259" key="3">
    <source>
        <dbReference type="Pfam" id="PF01466"/>
    </source>
</evidence>
<dbReference type="KEGG" id="cel:CELE_Y37H2C.2"/>
<evidence type="ECO:0000256" key="2">
    <source>
        <dbReference type="ARBA" id="ARBA00022786"/>
    </source>
</evidence>
<dbReference type="FunCoup" id="Q9U2N1">
    <property type="interactions" value="271"/>
</dbReference>
<organism evidence="5 6">
    <name type="scientific">Caenorhabditis elegans</name>
    <dbReference type="NCBI Taxonomy" id="6239"/>
    <lineage>
        <taxon>Eukaryota</taxon>
        <taxon>Metazoa</taxon>
        <taxon>Ecdysozoa</taxon>
        <taxon>Nematoda</taxon>
        <taxon>Chromadorea</taxon>
        <taxon>Rhabditida</taxon>
        <taxon>Rhabditina</taxon>
        <taxon>Rhabditomorpha</taxon>
        <taxon>Rhabditoidea</taxon>
        <taxon>Rhabditidae</taxon>
        <taxon>Peloderinae</taxon>
        <taxon>Caenorhabditis</taxon>
    </lineage>
</organism>
<dbReference type="UCSC" id="Y37H2C.2">
    <property type="organism name" value="c. elegans"/>
</dbReference>
<gene>
    <name evidence="5 7" type="primary">skr-6</name>
    <name evidence="5" type="ORF">CELE_Y37H2C.2</name>
    <name evidence="7" type="ORF">Y37H2C.2</name>
</gene>
<dbReference type="SMART" id="SM00512">
    <property type="entry name" value="Skp1"/>
    <property type="match status" value="1"/>
</dbReference>
<protein>
    <submittedName>
        <fullName evidence="5">Skp1_POZ domain-containing protein</fullName>
    </submittedName>
</protein>
<evidence type="ECO:0000313" key="6">
    <source>
        <dbReference type="Proteomes" id="UP000001940"/>
    </source>
</evidence>
<name>Q9U2N1_CAEEL</name>